<comment type="caution">
    <text evidence="2">The sequence shown here is derived from an EMBL/GenBank/DDBJ whole genome shotgun (WGS) entry which is preliminary data.</text>
</comment>
<protein>
    <submittedName>
        <fullName evidence="2">Uncharacterized protein</fullName>
    </submittedName>
</protein>
<evidence type="ECO:0000256" key="1">
    <source>
        <dbReference type="SAM" id="SignalP"/>
    </source>
</evidence>
<reference evidence="2" key="1">
    <citation type="journal article" date="2021" name="Sci. Rep.">
        <title>Diploid genomic architecture of Nitzschia inconspicua, an elite biomass production diatom.</title>
        <authorList>
            <person name="Oliver A."/>
            <person name="Podell S."/>
            <person name="Pinowska A."/>
            <person name="Traller J.C."/>
            <person name="Smith S.R."/>
            <person name="McClure R."/>
            <person name="Beliaev A."/>
            <person name="Bohutskyi P."/>
            <person name="Hill E.A."/>
            <person name="Rabines A."/>
            <person name="Zheng H."/>
            <person name="Allen L.Z."/>
            <person name="Kuo A."/>
            <person name="Grigoriev I.V."/>
            <person name="Allen A.E."/>
            <person name="Hazlebeck D."/>
            <person name="Allen E.E."/>
        </authorList>
    </citation>
    <scope>NUCLEOTIDE SEQUENCE</scope>
    <source>
        <strain evidence="2">Hildebrandi</strain>
    </source>
</reference>
<evidence type="ECO:0000313" key="2">
    <source>
        <dbReference type="EMBL" id="KAG7361230.1"/>
    </source>
</evidence>
<reference evidence="2" key="2">
    <citation type="submission" date="2021-04" db="EMBL/GenBank/DDBJ databases">
        <authorList>
            <person name="Podell S."/>
        </authorList>
    </citation>
    <scope>NUCLEOTIDE SEQUENCE</scope>
    <source>
        <strain evidence="2">Hildebrandi</strain>
    </source>
</reference>
<gene>
    <name evidence="2" type="ORF">IV203_036330</name>
</gene>
<dbReference type="EMBL" id="JAGRRH010000013">
    <property type="protein sequence ID" value="KAG7361230.1"/>
    <property type="molecule type" value="Genomic_DNA"/>
</dbReference>
<sequence length="354" mass="39464">MEKPRLVSLVVTFLFLLMGCSAYSLPPIFQADSHGDKFSSADSARRQILSTVLAPMAWNTLFPSQAIAAEPIQSRDTDSLLAIVKRKLRPKPPKLLRRKLSQDFAVLLMRSSYNALDELDCVAMDQFQRDFFLIRSSEYQDYTNALGDGMVQQGDLTDPYYFDFISFAQYYTINRELTQDPPFVFQEMQPSAEQTDNGKSNFVPVVVRRDPGLTNEMLIPTHSSKVGSAILDRLEETFGNTESRIPRLGIRPDPASLLSAIQKLLNLFLINGYAFKGDVVMSSPTATAVGTNYHVTLQAPAILWGGRVLQSEGQPFSNDFLLKAVTELIGRSGYRCTSSTKFDGVSEEITVTII</sequence>
<feature type="chain" id="PRO_5039904194" evidence="1">
    <location>
        <begin position="23"/>
        <end position="354"/>
    </location>
</feature>
<dbReference type="OrthoDB" id="44749at2759"/>
<name>A0A9K3LG62_9STRA</name>
<feature type="signal peptide" evidence="1">
    <location>
        <begin position="1"/>
        <end position="22"/>
    </location>
</feature>
<proteinExistence type="predicted"/>
<dbReference type="PROSITE" id="PS51257">
    <property type="entry name" value="PROKAR_LIPOPROTEIN"/>
    <property type="match status" value="1"/>
</dbReference>
<keyword evidence="1" id="KW-0732">Signal</keyword>
<dbReference type="AlphaFoldDB" id="A0A9K3LG62"/>
<evidence type="ECO:0000313" key="3">
    <source>
        <dbReference type="Proteomes" id="UP000693970"/>
    </source>
</evidence>
<organism evidence="2 3">
    <name type="scientific">Nitzschia inconspicua</name>
    <dbReference type="NCBI Taxonomy" id="303405"/>
    <lineage>
        <taxon>Eukaryota</taxon>
        <taxon>Sar</taxon>
        <taxon>Stramenopiles</taxon>
        <taxon>Ochrophyta</taxon>
        <taxon>Bacillariophyta</taxon>
        <taxon>Bacillariophyceae</taxon>
        <taxon>Bacillariophycidae</taxon>
        <taxon>Bacillariales</taxon>
        <taxon>Bacillariaceae</taxon>
        <taxon>Nitzschia</taxon>
    </lineage>
</organism>
<keyword evidence="3" id="KW-1185">Reference proteome</keyword>
<dbReference type="Proteomes" id="UP000693970">
    <property type="component" value="Unassembled WGS sequence"/>
</dbReference>
<accession>A0A9K3LG62</accession>